<dbReference type="Proteomes" id="UP000325672">
    <property type="component" value="Unassembled WGS sequence"/>
</dbReference>
<dbReference type="PANTHER" id="PTHR33048">
    <property type="entry name" value="PTH11-LIKE INTEGRAL MEMBRANE PROTEIN (AFU_ORTHOLOGUE AFUA_5G11245)"/>
    <property type="match status" value="1"/>
</dbReference>
<dbReference type="OrthoDB" id="444631at2759"/>
<proteinExistence type="inferred from homology"/>
<evidence type="ECO:0000256" key="6">
    <source>
        <dbReference type="SAM" id="Phobius"/>
    </source>
</evidence>
<evidence type="ECO:0000256" key="1">
    <source>
        <dbReference type="ARBA" id="ARBA00004141"/>
    </source>
</evidence>
<dbReference type="InterPro" id="IPR052337">
    <property type="entry name" value="SAT4-like"/>
</dbReference>
<feature type="transmembrane region" description="Helical" evidence="6">
    <location>
        <begin position="112"/>
        <end position="131"/>
    </location>
</feature>
<keyword evidence="3 6" id="KW-1133">Transmembrane helix</keyword>
<dbReference type="AlphaFoldDB" id="A0A5N6T9D8"/>
<evidence type="ECO:0000256" key="4">
    <source>
        <dbReference type="ARBA" id="ARBA00023136"/>
    </source>
</evidence>
<reference evidence="8 9" key="1">
    <citation type="submission" date="2019-04" db="EMBL/GenBank/DDBJ databases">
        <title>Friends and foes A comparative genomics study of 23 Aspergillus species from section Flavi.</title>
        <authorList>
            <consortium name="DOE Joint Genome Institute"/>
            <person name="Kjaerbolling I."/>
            <person name="Vesth T."/>
            <person name="Frisvad J.C."/>
            <person name="Nybo J.L."/>
            <person name="Theobald S."/>
            <person name="Kildgaard S."/>
            <person name="Isbrandt T."/>
            <person name="Kuo A."/>
            <person name="Sato A."/>
            <person name="Lyhne E.K."/>
            <person name="Kogle M.E."/>
            <person name="Wiebenga A."/>
            <person name="Kun R.S."/>
            <person name="Lubbers R.J."/>
            <person name="Makela M.R."/>
            <person name="Barry K."/>
            <person name="Chovatia M."/>
            <person name="Clum A."/>
            <person name="Daum C."/>
            <person name="Haridas S."/>
            <person name="He G."/>
            <person name="LaButti K."/>
            <person name="Lipzen A."/>
            <person name="Mondo S."/>
            <person name="Riley R."/>
            <person name="Salamov A."/>
            <person name="Simmons B.A."/>
            <person name="Magnuson J.K."/>
            <person name="Henrissat B."/>
            <person name="Mortensen U.H."/>
            <person name="Larsen T.O."/>
            <person name="Devries R.P."/>
            <person name="Grigoriev I.V."/>
            <person name="Machida M."/>
            <person name="Baker S.E."/>
            <person name="Andersen M.R."/>
        </authorList>
    </citation>
    <scope>NUCLEOTIDE SEQUENCE [LARGE SCALE GENOMIC DNA]</scope>
    <source>
        <strain evidence="8 9">CBS 117625</strain>
    </source>
</reference>
<dbReference type="PANTHER" id="PTHR33048:SF158">
    <property type="entry name" value="MEMBRANE PROTEIN PTH11-LIKE, PUTATIVE-RELATED"/>
    <property type="match status" value="1"/>
</dbReference>
<dbReference type="GeneID" id="43637434"/>
<name>A0A5N6T9D8_ASPPS</name>
<evidence type="ECO:0000259" key="7">
    <source>
        <dbReference type="Pfam" id="PF20684"/>
    </source>
</evidence>
<feature type="transmembrane region" description="Helical" evidence="6">
    <location>
        <begin position="195"/>
        <end position="220"/>
    </location>
</feature>
<keyword evidence="4 6" id="KW-0472">Membrane</keyword>
<feature type="domain" description="Rhodopsin" evidence="7">
    <location>
        <begin position="56"/>
        <end position="297"/>
    </location>
</feature>
<feature type="transmembrane region" description="Helical" evidence="6">
    <location>
        <begin position="36"/>
        <end position="58"/>
    </location>
</feature>
<dbReference type="InterPro" id="IPR049326">
    <property type="entry name" value="Rhodopsin_dom_fungi"/>
</dbReference>
<keyword evidence="2 6" id="KW-0812">Transmembrane</keyword>
<evidence type="ECO:0000256" key="2">
    <source>
        <dbReference type="ARBA" id="ARBA00022692"/>
    </source>
</evidence>
<dbReference type="GO" id="GO:0016020">
    <property type="term" value="C:membrane"/>
    <property type="evidence" value="ECO:0007669"/>
    <property type="project" value="UniProtKB-SubCell"/>
</dbReference>
<feature type="transmembrane region" description="Helical" evidence="6">
    <location>
        <begin position="70"/>
        <end position="92"/>
    </location>
</feature>
<dbReference type="EMBL" id="ML743553">
    <property type="protein sequence ID" value="KAE8142933.1"/>
    <property type="molecule type" value="Genomic_DNA"/>
</dbReference>
<sequence length="409" mass="45487">MMTSALSAEEMASIPAGTPPPGVQSNLVDPPSNGDILYIVGGIVMGLMYITAGLSLYAKLTIRRRMAPDDWTRLIATIGATFYFIICILAVAKGKYGTHMYDLSVIQAMSDAFIITGYFANWVTAIVWPFAKTSFFLIYLEMFRTIKWQRYAIYFGLFVNWAFYTIILIATLYYTSPTPGQTWAEGFVSTRYSKIMKWTVPIASGSLIIDLYILILPMAPIWNLQMDFRKRVGVMVVFGTGLLACVASSLSIYFKNILDHHTDDFSYYTLPVLIMCLVEMCIGISASSMPSLTLLVRHKGTKLTQLVSIFTRSRSSTGGGKMLSGSDGYAKDSDCLPLKDVQSPIKKQSTPIDQVSDDGYEQYDGQTVQTMIQASSSTEPVGQDQIYMHRGFDVGYEYRGKRMTGDSPV</sequence>
<evidence type="ECO:0000313" key="9">
    <source>
        <dbReference type="Proteomes" id="UP000325672"/>
    </source>
</evidence>
<accession>A0A5N6T9D8</accession>
<keyword evidence="9" id="KW-1185">Reference proteome</keyword>
<evidence type="ECO:0000313" key="8">
    <source>
        <dbReference type="EMBL" id="KAE8142933.1"/>
    </source>
</evidence>
<protein>
    <recommendedName>
        <fullName evidence="7">Rhodopsin domain-containing protein</fullName>
    </recommendedName>
</protein>
<comment type="similarity">
    <text evidence="5">Belongs to the SAT4 family.</text>
</comment>
<organism evidence="8 9">
    <name type="scientific">Aspergillus pseudotamarii</name>
    <dbReference type="NCBI Taxonomy" id="132259"/>
    <lineage>
        <taxon>Eukaryota</taxon>
        <taxon>Fungi</taxon>
        <taxon>Dikarya</taxon>
        <taxon>Ascomycota</taxon>
        <taxon>Pezizomycotina</taxon>
        <taxon>Eurotiomycetes</taxon>
        <taxon>Eurotiomycetidae</taxon>
        <taxon>Eurotiales</taxon>
        <taxon>Aspergillaceae</taxon>
        <taxon>Aspergillus</taxon>
        <taxon>Aspergillus subgen. Circumdati</taxon>
    </lineage>
</organism>
<evidence type="ECO:0000256" key="5">
    <source>
        <dbReference type="ARBA" id="ARBA00038359"/>
    </source>
</evidence>
<comment type="subcellular location">
    <subcellularLocation>
        <location evidence="1">Membrane</location>
        <topology evidence="1">Multi-pass membrane protein</topology>
    </subcellularLocation>
</comment>
<dbReference type="Pfam" id="PF20684">
    <property type="entry name" value="Fung_rhodopsin"/>
    <property type="match status" value="1"/>
</dbReference>
<gene>
    <name evidence="8" type="ORF">BDV38DRAFT_234269</name>
</gene>
<feature type="transmembrane region" description="Helical" evidence="6">
    <location>
        <begin position="266"/>
        <end position="296"/>
    </location>
</feature>
<feature type="transmembrane region" description="Helical" evidence="6">
    <location>
        <begin position="232"/>
        <end position="254"/>
    </location>
</feature>
<dbReference type="RefSeq" id="XP_031918996.1">
    <property type="nucleotide sequence ID" value="XM_032053224.1"/>
</dbReference>
<feature type="transmembrane region" description="Helical" evidence="6">
    <location>
        <begin position="151"/>
        <end position="175"/>
    </location>
</feature>
<evidence type="ECO:0000256" key="3">
    <source>
        <dbReference type="ARBA" id="ARBA00022989"/>
    </source>
</evidence>